<evidence type="ECO:0000313" key="2">
    <source>
        <dbReference type="EMBL" id="KAK9831583.1"/>
    </source>
</evidence>
<accession>A0AAW1RD96</accession>
<keyword evidence="3" id="KW-1185">Reference proteome</keyword>
<reference evidence="2 3" key="1">
    <citation type="journal article" date="2024" name="Nat. Commun.">
        <title>Phylogenomics reveals the evolutionary origins of lichenization in chlorophyte algae.</title>
        <authorList>
            <person name="Puginier C."/>
            <person name="Libourel C."/>
            <person name="Otte J."/>
            <person name="Skaloud P."/>
            <person name="Haon M."/>
            <person name="Grisel S."/>
            <person name="Petersen M."/>
            <person name="Berrin J.G."/>
            <person name="Delaux P.M."/>
            <person name="Dal Grande F."/>
            <person name="Keller J."/>
        </authorList>
    </citation>
    <scope>NUCLEOTIDE SEQUENCE [LARGE SCALE GENOMIC DNA]</scope>
    <source>
        <strain evidence="2 3">SAG 2145</strain>
    </source>
</reference>
<comment type="caution">
    <text evidence="2">The sequence shown here is derived from an EMBL/GenBank/DDBJ whole genome shotgun (WGS) entry which is preliminary data.</text>
</comment>
<dbReference type="InterPro" id="IPR057219">
    <property type="entry name" value="DUF7897"/>
</dbReference>
<evidence type="ECO:0000313" key="3">
    <source>
        <dbReference type="Proteomes" id="UP001438707"/>
    </source>
</evidence>
<dbReference type="EMBL" id="JALJOS010000013">
    <property type="protein sequence ID" value="KAK9831583.1"/>
    <property type="molecule type" value="Genomic_DNA"/>
</dbReference>
<organism evidence="2 3">
    <name type="scientific">Apatococcus lobatus</name>
    <dbReference type="NCBI Taxonomy" id="904363"/>
    <lineage>
        <taxon>Eukaryota</taxon>
        <taxon>Viridiplantae</taxon>
        <taxon>Chlorophyta</taxon>
        <taxon>core chlorophytes</taxon>
        <taxon>Trebouxiophyceae</taxon>
        <taxon>Chlorellales</taxon>
        <taxon>Chlorellaceae</taxon>
        <taxon>Apatococcus</taxon>
    </lineage>
</organism>
<dbReference type="AlphaFoldDB" id="A0AAW1RD96"/>
<sequence length="561" mass="63490">MDVEKLWQEFGAQQALSGHQRVDLLKATEALTRTIYKESSAFQDGRHSLGTSASQVQQVESAVLDQNWTGIPEYSKRFYKVFGVSSARQHLQRAFIRLALDHLEHGFDGFDASLIYHASHVSDAYDPFYVKWAHTMQGNDLAKRLQADDKAGKVPKPLYNHYTAITSDDGHNYSQVANATFFEEIAAIVTCFDSWISDLEKQEGPTEKLKANYLAYLKQYRACLAETDVEQLEPQWHRLDELWMSVRHHIQVVHDIEYGYGDPLRTKVAPEFSLRLLDESYAADNAQIGKIQDLMVDYFKTRTSDLARGGLNALRLSMAGLYYLPFQAGISLFFRFSGQSIPNRSEVRNAHGVKIYFDPVSMAARQVTAKKLAASVLEEPARQDCIDTIGTLVYHVAAHEIGHAIYGLDAMKDAIKVTTRTLLEEPRAELTALHTMCLMVKADMVSEAQMQQHLASFMLCDLRRFAMWDSQATRPYALSAATNWSKAHDLGYITLTSAKKMTFDDSKAQAFITSCSKDYEDILDAEDGRDGATIEATLHRMEQAEWTPVVQHLLEQLWEKD</sequence>
<name>A0AAW1RD96_9CHLO</name>
<proteinExistence type="predicted"/>
<dbReference type="Proteomes" id="UP001438707">
    <property type="component" value="Unassembled WGS sequence"/>
</dbReference>
<evidence type="ECO:0000259" key="1">
    <source>
        <dbReference type="Pfam" id="PF25448"/>
    </source>
</evidence>
<protein>
    <recommendedName>
        <fullName evidence="1">DUF7897 domain-containing protein</fullName>
    </recommendedName>
</protein>
<feature type="domain" description="DUF7897" evidence="1">
    <location>
        <begin position="161"/>
        <end position="379"/>
    </location>
</feature>
<gene>
    <name evidence="2" type="ORF">WJX74_001220</name>
</gene>
<dbReference type="Pfam" id="PF25448">
    <property type="entry name" value="DUF7897"/>
    <property type="match status" value="1"/>
</dbReference>